<dbReference type="VEuPathDB" id="FungiDB:SPPG_05470"/>
<feature type="binding site" evidence="16">
    <location>
        <position position="223"/>
    </location>
    <ligand>
        <name>FAD</name>
        <dbReference type="ChEBI" id="CHEBI:57692"/>
    </ligand>
</feature>
<evidence type="ECO:0000256" key="11">
    <source>
        <dbReference type="ARBA" id="ARBA00023002"/>
    </source>
</evidence>
<evidence type="ECO:0000259" key="18">
    <source>
        <dbReference type="Pfam" id="PF01756"/>
    </source>
</evidence>
<evidence type="ECO:0000256" key="6">
    <source>
        <dbReference type="ARBA" id="ARBA00022630"/>
    </source>
</evidence>
<evidence type="ECO:0000256" key="7">
    <source>
        <dbReference type="ARBA" id="ARBA00022741"/>
    </source>
</evidence>
<dbReference type="GO" id="GO:0003997">
    <property type="term" value="F:acyl-CoA oxidase activity"/>
    <property type="evidence" value="ECO:0007669"/>
    <property type="project" value="UniProtKB-EC"/>
</dbReference>
<dbReference type="eggNOG" id="KOG0136">
    <property type="taxonomic scope" value="Eukaryota"/>
</dbReference>
<evidence type="ECO:0000256" key="1">
    <source>
        <dbReference type="ARBA" id="ARBA00001201"/>
    </source>
</evidence>
<feature type="active site" description="Proton acceptor" evidence="15">
    <location>
        <position position="484"/>
    </location>
</feature>
<comment type="subcellular location">
    <subcellularLocation>
        <location evidence="3">Peroxisome</location>
    </subcellularLocation>
</comment>
<evidence type="ECO:0000256" key="13">
    <source>
        <dbReference type="ARBA" id="ARBA00023140"/>
    </source>
</evidence>
<feature type="domain" description="Acyl-CoA oxidase C-terminal" evidence="18">
    <location>
        <begin position="550"/>
        <end position="730"/>
    </location>
</feature>
<organism evidence="22 23">
    <name type="scientific">Spizellomyces punctatus (strain DAOM BR117)</name>
    <dbReference type="NCBI Taxonomy" id="645134"/>
    <lineage>
        <taxon>Eukaryota</taxon>
        <taxon>Fungi</taxon>
        <taxon>Fungi incertae sedis</taxon>
        <taxon>Chytridiomycota</taxon>
        <taxon>Chytridiomycota incertae sedis</taxon>
        <taxon>Chytridiomycetes</taxon>
        <taxon>Spizellomycetales</taxon>
        <taxon>Spizellomycetaceae</taxon>
        <taxon>Spizellomyces</taxon>
    </lineage>
</organism>
<dbReference type="InterPro" id="IPR006091">
    <property type="entry name" value="Acyl-CoA_Oxase/DH_mid-dom"/>
</dbReference>
<keyword evidence="11" id="KW-0560">Oxidoreductase</keyword>
<dbReference type="GO" id="GO:0005504">
    <property type="term" value="F:fatty acid binding"/>
    <property type="evidence" value="ECO:0007669"/>
    <property type="project" value="TreeGrafter"/>
</dbReference>
<dbReference type="GO" id="GO:0071949">
    <property type="term" value="F:FAD binding"/>
    <property type="evidence" value="ECO:0007669"/>
    <property type="project" value="InterPro"/>
</dbReference>
<dbReference type="GO" id="GO:0005777">
    <property type="term" value="C:peroxisome"/>
    <property type="evidence" value="ECO:0007669"/>
    <property type="project" value="UniProtKB-SubCell"/>
</dbReference>
<feature type="domain" description="Acyl-CoA oxidase C-alpha1" evidence="21">
    <location>
        <begin position="320"/>
        <end position="499"/>
    </location>
</feature>
<dbReference type="Pfam" id="PF01756">
    <property type="entry name" value="ACOX"/>
    <property type="match status" value="1"/>
</dbReference>
<dbReference type="OrthoDB" id="538336at2759"/>
<comment type="pathway">
    <text evidence="4">Lipid metabolism; peroxisomal fatty acid beta-oxidation.</text>
</comment>
<dbReference type="FunFam" id="1.20.140.10:FF:000005">
    <property type="entry name" value="Acyl-coenzyme A oxidase"/>
    <property type="match status" value="1"/>
</dbReference>
<evidence type="ECO:0000256" key="8">
    <source>
        <dbReference type="ARBA" id="ARBA00022827"/>
    </source>
</evidence>
<dbReference type="STRING" id="645134.A0A0L0HE15"/>
<feature type="domain" description="Acyl-coenzyme A oxidase N-terminal" evidence="20">
    <location>
        <begin position="64"/>
        <end position="178"/>
    </location>
</feature>
<gene>
    <name evidence="22" type="ORF">SPPG_05470</name>
</gene>
<dbReference type="FunFam" id="2.40.110.10:FF:000003">
    <property type="entry name" value="Acyl-coenzyme A oxidase"/>
    <property type="match status" value="1"/>
</dbReference>
<sequence>MSTKLGVNQSTAELPSKNTSNDELIVPEVAPSRRGAWNNPNNLKPAGPQGFESLAAERAKASFDPSQLSVLLHGKENLEVEKMILEVLESEEVFSKENLHFMSREQRFQNAMARGKRMLELAKEKGWNMDLIFRAMLLLDEPGPFSLHYSMFIPTLEGQGSDEQKAKWLPLAFDNKIIGCYAQTELGHGSNVQGLETLATYIPETQEFEIHSPSLTASKWWIGGLGRTATHAIVVARLILKGKDLGTHTFLVQIRSLKDHVPLPGITIGDIGPKYGYNCVDNGFMLFDRVRVPRESMLMRYARVEPDGTYVRPPSSKLSYGTMVFVRSSIVSNAAKNLARAATIATRYSAVRRQFSNAEASKEDVVAGDYNVKKLLPRPAETAVIDYPMQQYRLLTQIAKSYALHFTGVSMMESYHQLVRDLSNGKIDGLPEVHATSSGLKGLTTDMAAAGMEDLRRSCGGHGFLKNSGFPEFIADYLPNVTYEGDNYMLTQQTARYLVKTFRSLKKMKASPSNAPENITPTTRYLLDAAQPSFSAETWPVKSAADLENPSLLTAAFAHRAGQLVADLVRALDSGELTWTTAQLDIYKVSRAHCQYILVDNFCRALQGEAIRSQPPSIQILLHRLFTLFTLDTMETELGSFLSSSPTFINPTQISLIRQGVRSLVNALRPDAVALVDAWGFSDYVLNSDLGRADGRVYESLVESAGRNPLNLGENFPVVSGYAEHYAPLIKGSGAVRAKL</sequence>
<evidence type="ECO:0000256" key="12">
    <source>
        <dbReference type="ARBA" id="ARBA00023098"/>
    </source>
</evidence>
<evidence type="ECO:0000256" key="16">
    <source>
        <dbReference type="PIRSR" id="PIRSR000168-2"/>
    </source>
</evidence>
<reference evidence="22 23" key="1">
    <citation type="submission" date="2009-08" db="EMBL/GenBank/DDBJ databases">
        <title>The Genome Sequence of Spizellomyces punctatus strain DAOM BR117.</title>
        <authorList>
            <consortium name="The Broad Institute Genome Sequencing Platform"/>
            <person name="Russ C."/>
            <person name="Cuomo C."/>
            <person name="Shea T."/>
            <person name="Young S.K."/>
            <person name="Zeng Q."/>
            <person name="Koehrsen M."/>
            <person name="Haas B."/>
            <person name="Borodovsky M."/>
            <person name="Guigo R."/>
            <person name="Alvarado L."/>
            <person name="Berlin A."/>
            <person name="Bochicchio J."/>
            <person name="Borenstein D."/>
            <person name="Chapman S."/>
            <person name="Chen Z."/>
            <person name="Engels R."/>
            <person name="Freedman E."/>
            <person name="Gellesch M."/>
            <person name="Goldberg J."/>
            <person name="Griggs A."/>
            <person name="Gujja S."/>
            <person name="Heiman D."/>
            <person name="Hepburn T."/>
            <person name="Howarth C."/>
            <person name="Jen D."/>
            <person name="Larson L."/>
            <person name="Lewis B."/>
            <person name="Mehta T."/>
            <person name="Park D."/>
            <person name="Pearson M."/>
            <person name="Roberts A."/>
            <person name="Saif S."/>
            <person name="Shenoy N."/>
            <person name="Sisk P."/>
            <person name="Stolte C."/>
            <person name="Sykes S."/>
            <person name="Thomson T."/>
            <person name="Walk T."/>
            <person name="White J."/>
            <person name="Yandava C."/>
            <person name="Burger G."/>
            <person name="Gray M.W."/>
            <person name="Holland P.W.H."/>
            <person name="King N."/>
            <person name="Lang F.B.F."/>
            <person name="Roger A.J."/>
            <person name="Ruiz-Trillo I."/>
            <person name="Lander E."/>
            <person name="Nusbaum C."/>
        </authorList>
    </citation>
    <scope>NUCLEOTIDE SEQUENCE [LARGE SCALE GENOMIC DNA]</scope>
    <source>
        <strain evidence="22 23">DAOM BR117</strain>
    </source>
</reference>
<dbReference type="PANTHER" id="PTHR10909:SF250">
    <property type="entry name" value="PEROXISOMAL ACYL-COENZYME A OXIDASE 1"/>
    <property type="match status" value="1"/>
</dbReference>
<keyword evidence="8 14" id="KW-0274">FAD</keyword>
<name>A0A0L0HE15_SPIPD</name>
<dbReference type="GO" id="GO:0055088">
    <property type="term" value="P:lipid homeostasis"/>
    <property type="evidence" value="ECO:0007669"/>
    <property type="project" value="TreeGrafter"/>
</dbReference>
<evidence type="ECO:0000256" key="4">
    <source>
        <dbReference type="ARBA" id="ARBA00004846"/>
    </source>
</evidence>
<dbReference type="GO" id="GO:0033540">
    <property type="term" value="P:fatty acid beta-oxidation using acyl-CoA oxidase"/>
    <property type="evidence" value="ECO:0007669"/>
    <property type="project" value="UniProtKB-UniPathway"/>
</dbReference>
<evidence type="ECO:0000256" key="3">
    <source>
        <dbReference type="ARBA" id="ARBA00004275"/>
    </source>
</evidence>
<dbReference type="Pfam" id="PF02770">
    <property type="entry name" value="Acyl-CoA_dh_M"/>
    <property type="match status" value="1"/>
</dbReference>
<evidence type="ECO:0000256" key="2">
    <source>
        <dbReference type="ARBA" id="ARBA00001974"/>
    </source>
</evidence>
<keyword evidence="6 14" id="KW-0285">Flavoprotein</keyword>
<evidence type="ECO:0000259" key="19">
    <source>
        <dbReference type="Pfam" id="PF02770"/>
    </source>
</evidence>
<comment type="similarity">
    <text evidence="5 14">Belongs to the acyl-CoA oxidase family.</text>
</comment>
<evidence type="ECO:0000256" key="14">
    <source>
        <dbReference type="PIRNR" id="PIRNR000168"/>
    </source>
</evidence>
<dbReference type="Pfam" id="PF22924">
    <property type="entry name" value="ACOX_C_alpha1"/>
    <property type="match status" value="1"/>
</dbReference>
<keyword evidence="9" id="KW-0276">Fatty acid metabolism</keyword>
<evidence type="ECO:0000313" key="22">
    <source>
        <dbReference type="EMBL" id="KNC99214.1"/>
    </source>
</evidence>
<evidence type="ECO:0000313" key="23">
    <source>
        <dbReference type="Proteomes" id="UP000053201"/>
    </source>
</evidence>
<evidence type="ECO:0000256" key="10">
    <source>
        <dbReference type="ARBA" id="ARBA00022840"/>
    </source>
</evidence>
<dbReference type="Proteomes" id="UP000053201">
    <property type="component" value="Unassembled WGS sequence"/>
</dbReference>
<keyword evidence="13" id="KW-0576">Peroxisome</keyword>
<comment type="cofactor">
    <cofactor evidence="2">
        <name>FAD</name>
        <dbReference type="ChEBI" id="CHEBI:57692"/>
    </cofactor>
</comment>
<accession>A0A0L0HE15</accession>
<dbReference type="OMA" id="AHAQYMV"/>
<evidence type="ECO:0000256" key="15">
    <source>
        <dbReference type="PIRSR" id="PIRSR000168-1"/>
    </source>
</evidence>
<keyword evidence="12" id="KW-0443">Lipid metabolism</keyword>
<dbReference type="InterPro" id="IPR002655">
    <property type="entry name" value="Acyl-CoA_oxidase_C"/>
</dbReference>
<dbReference type="FunFam" id="1.10.540.10:FF:000006">
    <property type="entry name" value="Acyl-coenzyme A oxidase"/>
    <property type="match status" value="1"/>
</dbReference>
<dbReference type="InterPro" id="IPR037069">
    <property type="entry name" value="AcylCoA_DH/ox_N_sf"/>
</dbReference>
<dbReference type="InterPro" id="IPR029320">
    <property type="entry name" value="Acyl-CoA_ox_N"/>
</dbReference>
<evidence type="ECO:0000256" key="5">
    <source>
        <dbReference type="ARBA" id="ARBA00006288"/>
    </source>
</evidence>
<dbReference type="InterPro" id="IPR036250">
    <property type="entry name" value="AcylCo_DH-like_C"/>
</dbReference>
<dbReference type="InterPro" id="IPR055060">
    <property type="entry name" value="ACOX_C_alpha1"/>
</dbReference>
<evidence type="ECO:0000259" key="21">
    <source>
        <dbReference type="Pfam" id="PF22924"/>
    </source>
</evidence>
<dbReference type="PANTHER" id="PTHR10909">
    <property type="entry name" value="ELECTRON TRANSPORT OXIDOREDUCTASE"/>
    <property type="match status" value="1"/>
</dbReference>
<dbReference type="GO" id="GO:0005524">
    <property type="term" value="F:ATP binding"/>
    <property type="evidence" value="ECO:0007669"/>
    <property type="project" value="UniProtKB-KW"/>
</dbReference>
<dbReference type="Gene3D" id="2.40.110.10">
    <property type="entry name" value="Butyryl-CoA Dehydrogenase, subunit A, domain 2"/>
    <property type="match status" value="1"/>
</dbReference>
<dbReference type="Gene3D" id="1.20.140.10">
    <property type="entry name" value="Butyryl-CoA Dehydrogenase, subunit A, domain 3"/>
    <property type="match status" value="2"/>
</dbReference>
<dbReference type="InterPro" id="IPR012258">
    <property type="entry name" value="Acyl-CoA_oxidase"/>
</dbReference>
<dbReference type="SUPFAM" id="SSF47203">
    <property type="entry name" value="Acyl-CoA dehydrogenase C-terminal domain-like"/>
    <property type="match status" value="2"/>
</dbReference>
<keyword evidence="10" id="KW-0067">ATP-binding</keyword>
<dbReference type="PIRSF" id="PIRSF000168">
    <property type="entry name" value="Acyl-CoA_oxidase"/>
    <property type="match status" value="1"/>
</dbReference>
<dbReference type="Pfam" id="PF14749">
    <property type="entry name" value="Acyl-CoA_ox_N"/>
    <property type="match status" value="1"/>
</dbReference>
<keyword evidence="7" id="KW-0547">Nucleotide-binding</keyword>
<proteinExistence type="inferred from homology"/>
<feature type="domain" description="Acyl-CoA oxidase/dehydrogenase middle" evidence="19">
    <location>
        <begin position="180"/>
        <end position="290"/>
    </location>
</feature>
<dbReference type="EMBL" id="KQ257458">
    <property type="protein sequence ID" value="KNC99214.1"/>
    <property type="molecule type" value="Genomic_DNA"/>
</dbReference>
<dbReference type="SUPFAM" id="SSF56645">
    <property type="entry name" value="Acyl-CoA dehydrogenase NM domain-like"/>
    <property type="match status" value="1"/>
</dbReference>
<feature type="region of interest" description="Disordered" evidence="17">
    <location>
        <begin position="1"/>
        <end position="22"/>
    </location>
</feature>
<dbReference type="Gene3D" id="1.10.540.10">
    <property type="entry name" value="Acyl-CoA dehydrogenase/oxidase, N-terminal domain"/>
    <property type="match status" value="1"/>
</dbReference>
<dbReference type="RefSeq" id="XP_016607254.1">
    <property type="nucleotide sequence ID" value="XM_016753681.1"/>
</dbReference>
<dbReference type="UniPathway" id="UPA00661"/>
<comment type="catalytic activity">
    <reaction evidence="1">
        <text>a 2,3-saturated acyl-CoA + O2 = a (2E)-enoyl-CoA + H2O2</text>
        <dbReference type="Rhea" id="RHEA:38959"/>
        <dbReference type="ChEBI" id="CHEBI:15379"/>
        <dbReference type="ChEBI" id="CHEBI:16240"/>
        <dbReference type="ChEBI" id="CHEBI:58856"/>
        <dbReference type="ChEBI" id="CHEBI:65111"/>
        <dbReference type="EC" id="1.3.3.6"/>
    </reaction>
</comment>
<dbReference type="AlphaFoldDB" id="A0A0L0HE15"/>
<evidence type="ECO:0000256" key="9">
    <source>
        <dbReference type="ARBA" id="ARBA00022832"/>
    </source>
</evidence>
<protein>
    <recommendedName>
        <fullName evidence="14">Acyl-coenzyme A oxidase</fullName>
    </recommendedName>
</protein>
<evidence type="ECO:0000256" key="17">
    <source>
        <dbReference type="SAM" id="MobiDB-lite"/>
    </source>
</evidence>
<evidence type="ECO:0000259" key="20">
    <source>
        <dbReference type="Pfam" id="PF14749"/>
    </source>
</evidence>
<dbReference type="InParanoid" id="A0A0L0HE15"/>
<feature type="binding site" evidence="16">
    <location>
        <position position="184"/>
    </location>
    <ligand>
        <name>FAD</name>
        <dbReference type="ChEBI" id="CHEBI:57692"/>
    </ligand>
</feature>
<dbReference type="InterPro" id="IPR009100">
    <property type="entry name" value="AcylCoA_DH/oxidase_NM_dom_sf"/>
</dbReference>
<keyword evidence="23" id="KW-1185">Reference proteome</keyword>
<dbReference type="InterPro" id="IPR046373">
    <property type="entry name" value="Acyl-CoA_Oxase/DH_mid-dom_sf"/>
</dbReference>
<dbReference type="FunFam" id="1.20.140.10:FF:000013">
    <property type="entry name" value="Acyl-coenzyme A oxidase"/>
    <property type="match status" value="1"/>
</dbReference>
<dbReference type="GeneID" id="27688840"/>